<dbReference type="Pfam" id="PF11854">
    <property type="entry name" value="MtrB_PioB"/>
    <property type="match status" value="1"/>
</dbReference>
<dbReference type="RefSeq" id="WP_067651004.1">
    <property type="nucleotide sequence ID" value="NZ_CP015249.1"/>
</dbReference>
<sequence length="855" mass="94909">MRIPSRNPTCCLALAVAAALSAPAAADSGVGVDLWIANKFDPSAGAAADPKDPRGTTWLRPGEKRTPTGTLYACPAEPPVLDGSGAWQQYDSSIQFGYFTIGGDDKSALWRRYAGWDDGFVLGLLELHFVRPSDGSYIDVRASHISEHDQYIKGTVGRAGSYKIEAYARSTQNVVSGNARSIWDGVGSNNLTLAGGLVPGASTPAQVAAVSAAAPERVLQVNRDKQGLGINYFFDPRWTGYFNVTDEQREGTRPFGGPFFFNFAFADNGGIFETIRPIDDSTVNTNAGIRFVGNRWRMDIGYSGSFYRDRYRSFTYEQPYALWNVVTGPGVRSSQLTQGQFSTEPDNDYHSLRATLSRSLPMNGQFSVTASGASMRQDDDLLAPINCTGTFGIDLVGNGQVGPTNPFLYACADWNTPASLSRRSADMRIDTTLVDARVVLQPTADLTWRGGLRFYREDYRNTYLAYNPLTGEYGYVAENGSQGTVVPGEVGIWNPVTGASILTRVMSLPLDTQTTEANIGADWRLSARDSLGATFSFTRNEPSHRERSQVDDSTVKLNWTNRALGWLTLRANYVYLRRSGDRYDYDPYAFTFSEHLPGFVEPEGGLPAHTVDALRKYDMASRDQNKIDLMATVMPREDMSFTASLRGDWNDYDAKLGRQKLDTLGATLQWEWQPSPRTNASLFYAYDRSKLGIANVNEDGAAAQTDPVLGGATYPEAGRWWVDDKQRNHSMGAVFVHDFRRFKVDAAWNWLWSRGLTHYRFASELALAWPDVAAYTGNAFPTMKYKLNSLTLGVTMPINEQVSLRLFDYYERGRVSDWHYLGFDEARVIDHRVYSDGGPEDYDANLVGLLLTIRL</sequence>
<proteinExistence type="predicted"/>
<organism evidence="3 4">
    <name type="scientific">Dokdonella koreensis DS-123</name>
    <dbReference type="NCBI Taxonomy" id="1300342"/>
    <lineage>
        <taxon>Bacteria</taxon>
        <taxon>Pseudomonadati</taxon>
        <taxon>Pseudomonadota</taxon>
        <taxon>Gammaproteobacteria</taxon>
        <taxon>Lysobacterales</taxon>
        <taxon>Rhodanobacteraceae</taxon>
        <taxon>Dokdonella</taxon>
    </lineage>
</organism>
<feature type="signal peptide" evidence="2">
    <location>
        <begin position="1"/>
        <end position="26"/>
    </location>
</feature>
<feature type="region of interest" description="Disordered" evidence="1">
    <location>
        <begin position="44"/>
        <end position="64"/>
    </location>
</feature>
<dbReference type="AlphaFoldDB" id="A0A167HAS8"/>
<dbReference type="EMBL" id="CP015249">
    <property type="protein sequence ID" value="ANB19750.1"/>
    <property type="molecule type" value="Genomic_DNA"/>
</dbReference>
<evidence type="ECO:0000256" key="1">
    <source>
        <dbReference type="SAM" id="MobiDB-lite"/>
    </source>
</evidence>
<evidence type="ECO:0000256" key="2">
    <source>
        <dbReference type="SAM" id="SignalP"/>
    </source>
</evidence>
<evidence type="ECO:0000313" key="4">
    <source>
        <dbReference type="Proteomes" id="UP000076830"/>
    </source>
</evidence>
<feature type="chain" id="PRO_5007887452" evidence="2">
    <location>
        <begin position="27"/>
        <end position="855"/>
    </location>
</feature>
<dbReference type="PATRIC" id="fig|1300342.3.peg.3679"/>
<reference evidence="3 4" key="1">
    <citation type="submission" date="2016-04" db="EMBL/GenBank/DDBJ databases">
        <title>Complete genome sequence of Dokdonella koreensis DS-123T.</title>
        <authorList>
            <person name="Kim J.F."/>
            <person name="Lee H."/>
            <person name="Kwak M.-J."/>
        </authorList>
    </citation>
    <scope>NUCLEOTIDE SEQUENCE [LARGE SCALE GENOMIC DNA]</scope>
    <source>
        <strain evidence="3 4">DS-123</strain>
    </source>
</reference>
<dbReference type="InterPro" id="IPR020016">
    <property type="entry name" value="Decahaem-assoc_OM_MtrB/PioB"/>
</dbReference>
<protein>
    <submittedName>
        <fullName evidence="3">Uncharacterized protein</fullName>
    </submittedName>
</protein>
<dbReference type="KEGG" id="dko:I596_3767"/>
<dbReference type="Proteomes" id="UP000076830">
    <property type="component" value="Chromosome"/>
</dbReference>
<dbReference type="STRING" id="1300342.I596_3767"/>
<accession>A0A167HAS8</accession>
<dbReference type="SUPFAM" id="SSF56935">
    <property type="entry name" value="Porins"/>
    <property type="match status" value="1"/>
</dbReference>
<gene>
    <name evidence="3" type="ORF">I596_3767</name>
</gene>
<name>A0A167HAS8_9GAMM</name>
<keyword evidence="4" id="KW-1185">Reference proteome</keyword>
<dbReference type="OrthoDB" id="5925787at2"/>
<evidence type="ECO:0000313" key="3">
    <source>
        <dbReference type="EMBL" id="ANB19750.1"/>
    </source>
</evidence>
<keyword evidence="2" id="KW-0732">Signal</keyword>